<dbReference type="InterPro" id="IPR011747">
    <property type="entry name" value="CHP02241"/>
</dbReference>
<dbReference type="AlphaFoldDB" id="A0A941I2R8"/>
<protein>
    <submittedName>
        <fullName evidence="1">Phage tail protein</fullName>
    </submittedName>
</protein>
<organism evidence="1 2">
    <name type="scientific">Undibacterium baiyunense</name>
    <dbReference type="NCBI Taxonomy" id="2828731"/>
    <lineage>
        <taxon>Bacteria</taxon>
        <taxon>Pseudomonadati</taxon>
        <taxon>Pseudomonadota</taxon>
        <taxon>Betaproteobacteria</taxon>
        <taxon>Burkholderiales</taxon>
        <taxon>Oxalobacteraceae</taxon>
        <taxon>Undibacterium</taxon>
    </lineage>
</organism>
<name>A0A941I2R8_9BURK</name>
<dbReference type="PANTHER" id="PTHR38009:SF1">
    <property type="entry name" value="CONSERVED HYPOTHETICAL PHAGE TAIL PROTEIN"/>
    <property type="match status" value="1"/>
</dbReference>
<dbReference type="PANTHER" id="PTHR38009">
    <property type="entry name" value="CONSERVED HYPOTHETICAL PHAGE TAIL PROTEIN"/>
    <property type="match status" value="1"/>
</dbReference>
<dbReference type="NCBIfam" id="TIGR02241">
    <property type="entry name" value="conserved hypothetical phage tail region protein"/>
    <property type="match status" value="1"/>
</dbReference>
<sequence>MAGEFFEGGYPPPAFYFTVTFGNGSQVPDASFSEVSGIALEMETEAVVEGGENRFVHQLPKSIKHPNLELKRGITMLNSPLVKWCKDTLEGDFMKLIVPQTIVVKLNGADGTVLRAWAFINAYPIKWDIEGFNATKNEVAIEKMTFAYTYSKRSK</sequence>
<dbReference type="Proteomes" id="UP000680158">
    <property type="component" value="Unassembled WGS sequence"/>
</dbReference>
<evidence type="ECO:0000313" key="2">
    <source>
        <dbReference type="Proteomes" id="UP000680158"/>
    </source>
</evidence>
<dbReference type="Pfam" id="PF06841">
    <property type="entry name" value="Phage_T4_gp19"/>
    <property type="match status" value="1"/>
</dbReference>
<gene>
    <name evidence="1" type="ORF">KDM92_03550</name>
</gene>
<dbReference type="InterPro" id="IPR010667">
    <property type="entry name" value="Phage_T4_Gp19"/>
</dbReference>
<proteinExistence type="predicted"/>
<reference evidence="1 2" key="1">
    <citation type="submission" date="2021-04" db="EMBL/GenBank/DDBJ databases">
        <title>novel species isolated from subtropical streams in China.</title>
        <authorList>
            <person name="Lu H."/>
        </authorList>
    </citation>
    <scope>NUCLEOTIDE SEQUENCE [LARGE SCALE GENOMIC DNA]</scope>
    <source>
        <strain evidence="1 2">BYS107W</strain>
    </source>
</reference>
<dbReference type="RefSeq" id="WP_189345572.1">
    <property type="nucleotide sequence ID" value="NZ_JAGSPM010000002.1"/>
</dbReference>
<keyword evidence="2" id="KW-1185">Reference proteome</keyword>
<dbReference type="GO" id="GO:0005198">
    <property type="term" value="F:structural molecule activity"/>
    <property type="evidence" value="ECO:0007669"/>
    <property type="project" value="InterPro"/>
</dbReference>
<evidence type="ECO:0000313" key="1">
    <source>
        <dbReference type="EMBL" id="MBR7745641.1"/>
    </source>
</evidence>
<comment type="caution">
    <text evidence="1">The sequence shown here is derived from an EMBL/GenBank/DDBJ whole genome shotgun (WGS) entry which is preliminary data.</text>
</comment>
<accession>A0A941I2R8</accession>
<dbReference type="EMBL" id="JAGSPM010000002">
    <property type="protein sequence ID" value="MBR7745641.1"/>
    <property type="molecule type" value="Genomic_DNA"/>
</dbReference>